<dbReference type="EMBL" id="JBIHSN010000003">
    <property type="protein sequence ID" value="MFH0266454.1"/>
    <property type="molecule type" value="Genomic_DNA"/>
</dbReference>
<feature type="compositionally biased region" description="Basic and acidic residues" evidence="1">
    <location>
        <begin position="207"/>
        <end position="216"/>
    </location>
</feature>
<evidence type="ECO:0000256" key="1">
    <source>
        <dbReference type="SAM" id="MobiDB-lite"/>
    </source>
</evidence>
<comment type="caution">
    <text evidence="2">The sequence shown here is derived from an EMBL/GenBank/DDBJ whole genome shotgun (WGS) entry which is preliminary data.</text>
</comment>
<feature type="region of interest" description="Disordered" evidence="1">
    <location>
        <begin position="175"/>
        <end position="216"/>
    </location>
</feature>
<protein>
    <submittedName>
        <fullName evidence="2">DUF3306 domain-containing protein</fullName>
    </submittedName>
</protein>
<proteinExistence type="predicted"/>
<feature type="compositionally biased region" description="Polar residues" evidence="1">
    <location>
        <begin position="182"/>
        <end position="197"/>
    </location>
</feature>
<accession>A0ABW7IZY9</accession>
<sequence length="216" mass="24065">MATNRFQRWLTKKNKSLEENQEVDVPITAQCDADALDSTTVTLNEETLADSKTDSSLPSHQQPNDHTSHRDESEGETNQDLPLTTVAHVFSEGFSKQEKQQQLRALFHSDEFSGIDPLDSYNMDYTKVKSLPKDVADTLRSWHKRVEEVFDENEDTGECLTGNTELAQADQVAYAAEENDQPKVNSSEASKNNQASPNKGADLAKVAMDEDNKKSG</sequence>
<organism evidence="2 3">
    <name type="scientific">Vibrio rumoiensis</name>
    <dbReference type="NCBI Taxonomy" id="76258"/>
    <lineage>
        <taxon>Bacteria</taxon>
        <taxon>Pseudomonadati</taxon>
        <taxon>Pseudomonadota</taxon>
        <taxon>Gammaproteobacteria</taxon>
        <taxon>Vibrionales</taxon>
        <taxon>Vibrionaceae</taxon>
        <taxon>Vibrio</taxon>
    </lineage>
</organism>
<dbReference type="RefSeq" id="WP_394608225.1">
    <property type="nucleotide sequence ID" value="NZ_JBIHSJ010000004.1"/>
</dbReference>
<feature type="compositionally biased region" description="Polar residues" evidence="1">
    <location>
        <begin position="54"/>
        <end position="65"/>
    </location>
</feature>
<keyword evidence="3" id="KW-1185">Reference proteome</keyword>
<evidence type="ECO:0000313" key="2">
    <source>
        <dbReference type="EMBL" id="MFH0266454.1"/>
    </source>
</evidence>
<dbReference type="Pfam" id="PF11748">
    <property type="entry name" value="DUF3306"/>
    <property type="match status" value="1"/>
</dbReference>
<feature type="region of interest" description="Disordered" evidence="1">
    <location>
        <begin position="45"/>
        <end position="81"/>
    </location>
</feature>
<dbReference type="InterPro" id="IPR021735">
    <property type="entry name" value="DUF3306"/>
</dbReference>
<dbReference type="Proteomes" id="UP001607151">
    <property type="component" value="Unassembled WGS sequence"/>
</dbReference>
<evidence type="ECO:0000313" key="3">
    <source>
        <dbReference type="Proteomes" id="UP001607151"/>
    </source>
</evidence>
<gene>
    <name evidence="2" type="ORF">ACGRQ9_13475</name>
</gene>
<reference evidence="2 3" key="1">
    <citation type="submission" date="2024-10" db="EMBL/GenBank/DDBJ databases">
        <authorList>
            <person name="Yibar A."/>
            <person name="Saticioglu I.B."/>
            <person name="Duman M."/>
            <person name="Ajmi N."/>
            <person name="Gurler F."/>
            <person name="Ay H."/>
            <person name="Onuk E."/>
            <person name="Guler S."/>
            <person name="Romalde J.L."/>
        </authorList>
    </citation>
    <scope>NUCLEOTIDE SEQUENCE [LARGE SCALE GENOMIC DNA]</scope>
    <source>
        <strain evidence="2 3">14-MA-B</strain>
    </source>
</reference>
<name>A0ABW7IZY9_9VIBR</name>